<feature type="transmembrane region" description="Helical" evidence="2">
    <location>
        <begin position="382"/>
        <end position="405"/>
    </location>
</feature>
<keyword evidence="2" id="KW-1133">Transmembrane helix</keyword>
<name>A0AAE3W779_9ACTN</name>
<evidence type="ECO:0000313" key="4">
    <source>
        <dbReference type="Proteomes" id="UP001240236"/>
    </source>
</evidence>
<feature type="transmembrane region" description="Helical" evidence="2">
    <location>
        <begin position="151"/>
        <end position="173"/>
    </location>
</feature>
<evidence type="ECO:0000256" key="1">
    <source>
        <dbReference type="SAM" id="MobiDB-lite"/>
    </source>
</evidence>
<keyword evidence="4" id="KW-1185">Reference proteome</keyword>
<organism evidence="3 4">
    <name type="scientific">Catenuloplanes indicus</name>
    <dbReference type="NCBI Taxonomy" id="137267"/>
    <lineage>
        <taxon>Bacteria</taxon>
        <taxon>Bacillati</taxon>
        <taxon>Actinomycetota</taxon>
        <taxon>Actinomycetes</taxon>
        <taxon>Micromonosporales</taxon>
        <taxon>Micromonosporaceae</taxon>
        <taxon>Catenuloplanes</taxon>
    </lineage>
</organism>
<feature type="transmembrane region" description="Helical" evidence="2">
    <location>
        <begin position="482"/>
        <end position="501"/>
    </location>
</feature>
<feature type="transmembrane region" description="Helical" evidence="2">
    <location>
        <begin position="273"/>
        <end position="295"/>
    </location>
</feature>
<evidence type="ECO:0000313" key="3">
    <source>
        <dbReference type="EMBL" id="MDQ0371248.1"/>
    </source>
</evidence>
<feature type="transmembrane region" description="Helical" evidence="2">
    <location>
        <begin position="74"/>
        <end position="94"/>
    </location>
</feature>
<feature type="transmembrane region" description="Helical" evidence="2">
    <location>
        <begin position="574"/>
        <end position="595"/>
    </location>
</feature>
<evidence type="ECO:0000256" key="2">
    <source>
        <dbReference type="SAM" id="Phobius"/>
    </source>
</evidence>
<sequence>MSADGVARWCLSAAARRWPAEIRDEMEREWLAELSAMAAERAPAHRRLGFALSLLTSPPARDTTGVPRGWAETLSAFGPGAAVMLLGLATYAAGRGVDEILTTGFAAAGLQYLIFLPSWTALLPAPVMIAWGVVAGRWLGRRRPMSHDGRFGAATSAALAPLGLVPALLLGAWMMFEPYIVYGVLLGAAIWVPGTALTGIAVARAARRGPAIMIACLGTPVTAVLAAVAATVPMVLTSQAGTTVGLRAAWASLTFGMPPDAFLAIPAGALTGIAFYSFGAWAVTLLGHTAVALAYGRAAAHPRAETVALPIVADEPAARLRHGTEAPAAGAGDMRIGPGDADVADADPGAGEGSGAVPAGPAAGTPGRPYHHDPARGPLPGFAAAVGSAAAAVGVLAWAYAQAVLTPEMDRVAETAPTPGGPTELFMWVAELRWAAILLATLGMLVAVAERRYAVRAALAFGALLLAANAGLQIAALHQLQLALLAGGVAVLGARAVAGSAPARDPRVVRRGIAVAAVTAAACGPIVLFQSTPSENHPFLPVLLSVTTGGVAVVSALLAVAGALAISPRRTPPALAAVLLLLPAVALAVAAVHLGNGATEPFAAAGTLVAGPLAVLVVALARRHHPRRRALTAALWATAALVAAPVLPMLAVMSVFVLHVVSDVLFMLENSGWAADGLSLLPSLLVLVLPAAALFTRHLDGRPAPAAALLLARPSEA</sequence>
<feature type="transmembrane region" description="Helical" evidence="2">
    <location>
        <begin position="601"/>
        <end position="621"/>
    </location>
</feature>
<feature type="transmembrane region" description="Helical" evidence="2">
    <location>
        <begin position="673"/>
        <end position="695"/>
    </location>
</feature>
<dbReference type="AlphaFoldDB" id="A0AAE3W779"/>
<feature type="transmembrane region" description="Helical" evidence="2">
    <location>
        <begin position="633"/>
        <end position="661"/>
    </location>
</feature>
<feature type="compositionally biased region" description="Low complexity" evidence="1">
    <location>
        <begin position="337"/>
        <end position="368"/>
    </location>
</feature>
<dbReference type="RefSeq" id="WP_307247871.1">
    <property type="nucleotide sequence ID" value="NZ_JAUSUZ010000001.1"/>
</dbReference>
<feature type="transmembrane region" description="Helical" evidence="2">
    <location>
        <begin position="114"/>
        <end position="139"/>
    </location>
</feature>
<feature type="transmembrane region" description="Helical" evidence="2">
    <location>
        <begin position="214"/>
        <end position="236"/>
    </location>
</feature>
<proteinExistence type="predicted"/>
<feature type="transmembrane region" description="Helical" evidence="2">
    <location>
        <begin position="179"/>
        <end position="202"/>
    </location>
</feature>
<reference evidence="3 4" key="1">
    <citation type="submission" date="2023-07" db="EMBL/GenBank/DDBJ databases">
        <title>Sequencing the genomes of 1000 actinobacteria strains.</title>
        <authorList>
            <person name="Klenk H.-P."/>
        </authorList>
    </citation>
    <scope>NUCLEOTIDE SEQUENCE [LARGE SCALE GENOMIC DNA]</scope>
    <source>
        <strain evidence="3 4">DSM 44709</strain>
    </source>
</reference>
<dbReference type="EMBL" id="JAUSUZ010000001">
    <property type="protein sequence ID" value="MDQ0371248.1"/>
    <property type="molecule type" value="Genomic_DNA"/>
</dbReference>
<accession>A0AAE3W779</accession>
<gene>
    <name evidence="3" type="ORF">J2S42_007917</name>
</gene>
<feature type="transmembrane region" description="Helical" evidence="2">
    <location>
        <begin position="542"/>
        <end position="567"/>
    </location>
</feature>
<dbReference type="Proteomes" id="UP001240236">
    <property type="component" value="Unassembled WGS sequence"/>
</dbReference>
<keyword evidence="2" id="KW-0472">Membrane</keyword>
<feature type="transmembrane region" description="Helical" evidence="2">
    <location>
        <begin position="425"/>
        <end position="446"/>
    </location>
</feature>
<feature type="transmembrane region" description="Helical" evidence="2">
    <location>
        <begin position="453"/>
        <end position="476"/>
    </location>
</feature>
<feature type="region of interest" description="Disordered" evidence="1">
    <location>
        <begin position="325"/>
        <end position="374"/>
    </location>
</feature>
<keyword evidence="2" id="KW-0812">Transmembrane</keyword>
<protein>
    <submittedName>
        <fullName evidence="3">Uncharacterized protein</fullName>
    </submittedName>
</protein>
<comment type="caution">
    <text evidence="3">The sequence shown here is derived from an EMBL/GenBank/DDBJ whole genome shotgun (WGS) entry which is preliminary data.</text>
</comment>
<feature type="transmembrane region" description="Helical" evidence="2">
    <location>
        <begin position="513"/>
        <end position="530"/>
    </location>
</feature>